<feature type="compositionally biased region" description="Acidic residues" evidence="1">
    <location>
        <begin position="1"/>
        <end position="11"/>
    </location>
</feature>
<dbReference type="Proteomes" id="UP001164746">
    <property type="component" value="Chromosome 5"/>
</dbReference>
<keyword evidence="3" id="KW-1185">Reference proteome</keyword>
<feature type="compositionally biased region" description="Polar residues" evidence="1">
    <location>
        <begin position="66"/>
        <end position="78"/>
    </location>
</feature>
<feature type="compositionally biased region" description="Polar residues" evidence="1">
    <location>
        <begin position="442"/>
        <end position="455"/>
    </location>
</feature>
<feature type="region of interest" description="Disordered" evidence="1">
    <location>
        <begin position="1"/>
        <end position="120"/>
    </location>
</feature>
<feature type="compositionally biased region" description="Basic and acidic residues" evidence="1">
    <location>
        <begin position="15"/>
        <end position="29"/>
    </location>
</feature>
<feature type="compositionally biased region" description="Polar residues" evidence="1">
    <location>
        <begin position="323"/>
        <end position="333"/>
    </location>
</feature>
<proteinExistence type="predicted"/>
<dbReference type="PANTHER" id="PTHR47270">
    <property type="entry name" value="PROTEIN MLP1-LIKE"/>
    <property type="match status" value="1"/>
</dbReference>
<evidence type="ECO:0000313" key="2">
    <source>
        <dbReference type="EMBL" id="WAR06633.1"/>
    </source>
</evidence>
<feature type="compositionally biased region" description="Polar residues" evidence="1">
    <location>
        <begin position="37"/>
        <end position="58"/>
    </location>
</feature>
<dbReference type="PANTHER" id="PTHR47270:SF3">
    <property type="entry name" value="HYPOTETICAL PROTEIN"/>
    <property type="match status" value="1"/>
</dbReference>
<evidence type="ECO:0000256" key="1">
    <source>
        <dbReference type="SAM" id="MobiDB-lite"/>
    </source>
</evidence>
<protein>
    <submittedName>
        <fullName evidence="2">Uncharacterized protein</fullName>
    </submittedName>
</protein>
<sequence>MPTIETAEESSDPSHSQELDSTSGHHAEENLAPSDHLSISRNPGDVASSSKLLMTQTMHGDAEIPNNRQNIFSKTMPASRSRETVKELSGKPRTISRPSQHSKEDVPELSDQLSISKHPEEITSSKLPMMQTVYVPVKGNADIPDKSQTWHSSSGVLAEMTIPENADDNNEKAEETLSHIREFDRLSKTMPASRSRETIQELSGEPRTISRPKQHSGEDVPEPTDHLSISKHPEEITSSSKLPMMQTVHVPVHGGEDIPNKGQMLQTRHPRSSALSEMPTIGTGEESSDPSHSQELDRPSQHSKEDVPELSDQLSISKHPEEITSSSKLQMRQTVHVPVQGDVDIPNKRQMLQTWHSGSGALAGMTIPEIAEDTNEKTEETLSHTRKFDRLSKTMPASKSGETIKELSGKPRTISRSKTRHPRSSALSEMPTIGTGEESSDPSHSQELDSQTWHSGSGALAGMTIPEIAEDTNEREEETLSHIRELDRRKAMLDKENAERKEESLLKEAGELQQHLKEARQEKAIALEEMKDTLNRNQRESDKLQKNLENARQKEDELKKELVGLENELRDSRNKESNLAARISTLEQECIELREQGERASSELHEKERELEDSRGELQRVQLDLRKQREDITKLEAEKRKSSEKIAQLETDLSDLEIESSKQVQERNRIETEKQDINTELNREKTRLEEKIRLLTDLSKRNEDLTLKIRLLNAEKTTLNQENEDNKRKLLKLEAEKTTLRKEKTKLAQKVKKLEDAKMDANIHLRKASVAKIKEAGYTAYCFVVSMAVVEAGLVIGDSNNCVKCVDVDGDRSIAML</sequence>
<feature type="region of interest" description="Disordered" evidence="1">
    <location>
        <begin position="373"/>
        <end position="458"/>
    </location>
</feature>
<gene>
    <name evidence="2" type="ORF">MAR_022002</name>
</gene>
<evidence type="ECO:0000313" key="3">
    <source>
        <dbReference type="Proteomes" id="UP001164746"/>
    </source>
</evidence>
<name>A0ABY7E998_MYAAR</name>
<feature type="compositionally biased region" description="Basic and acidic residues" evidence="1">
    <location>
        <begin position="80"/>
        <end position="90"/>
    </location>
</feature>
<feature type="region of interest" description="Disordered" evidence="1">
    <location>
        <begin position="533"/>
        <end position="559"/>
    </location>
</feature>
<organism evidence="2 3">
    <name type="scientific">Mya arenaria</name>
    <name type="common">Soft-shell clam</name>
    <dbReference type="NCBI Taxonomy" id="6604"/>
    <lineage>
        <taxon>Eukaryota</taxon>
        <taxon>Metazoa</taxon>
        <taxon>Spiralia</taxon>
        <taxon>Lophotrochozoa</taxon>
        <taxon>Mollusca</taxon>
        <taxon>Bivalvia</taxon>
        <taxon>Autobranchia</taxon>
        <taxon>Heteroconchia</taxon>
        <taxon>Euheterodonta</taxon>
        <taxon>Imparidentia</taxon>
        <taxon>Neoheterodontei</taxon>
        <taxon>Myida</taxon>
        <taxon>Myoidea</taxon>
        <taxon>Myidae</taxon>
        <taxon>Mya</taxon>
    </lineage>
</organism>
<reference evidence="2" key="1">
    <citation type="submission" date="2022-11" db="EMBL/GenBank/DDBJ databases">
        <title>Centuries of genome instability and evolution in soft-shell clam transmissible cancer (bioRxiv).</title>
        <authorList>
            <person name="Hart S.F.M."/>
            <person name="Yonemitsu M.A."/>
            <person name="Giersch R.M."/>
            <person name="Beal B.F."/>
            <person name="Arriagada G."/>
            <person name="Davis B.W."/>
            <person name="Ostrander E.A."/>
            <person name="Goff S.P."/>
            <person name="Metzger M.J."/>
        </authorList>
    </citation>
    <scope>NUCLEOTIDE SEQUENCE</scope>
    <source>
        <strain evidence="2">MELC-2E11</strain>
        <tissue evidence="2">Siphon/mantle</tissue>
    </source>
</reference>
<feature type="region of interest" description="Disordered" evidence="1">
    <location>
        <begin position="180"/>
        <end position="335"/>
    </location>
</feature>
<feature type="compositionally biased region" description="Basic and acidic residues" evidence="1">
    <location>
        <begin position="374"/>
        <end position="392"/>
    </location>
</feature>
<feature type="compositionally biased region" description="Basic and acidic residues" evidence="1">
    <location>
        <begin position="292"/>
        <end position="307"/>
    </location>
</feature>
<feature type="compositionally biased region" description="Basic residues" evidence="1">
    <location>
        <begin position="413"/>
        <end position="423"/>
    </location>
</feature>
<dbReference type="EMBL" id="CP111016">
    <property type="protein sequence ID" value="WAR06633.1"/>
    <property type="molecule type" value="Genomic_DNA"/>
</dbReference>
<accession>A0ABY7E998</accession>